<sequence>MQKLCRQPYLTDVISTILLDLQPHNLVQIGYYFSNIYPTDFRTGLNMDKQNGMEISDASGSQSNPNPPVPPSPSRVVLTDDYIFDNQEAIREFVPLRDSCAIWSSKLAVAP</sequence>
<dbReference type="Proteomes" id="UP000887116">
    <property type="component" value="Unassembled WGS sequence"/>
</dbReference>
<protein>
    <submittedName>
        <fullName evidence="2">Uncharacterized protein</fullName>
    </submittedName>
</protein>
<gene>
    <name evidence="2" type="ORF">TNCT_523261</name>
</gene>
<comment type="caution">
    <text evidence="2">The sequence shown here is derived from an EMBL/GenBank/DDBJ whole genome shotgun (WGS) entry which is preliminary data.</text>
</comment>
<keyword evidence="3" id="KW-1185">Reference proteome</keyword>
<reference evidence="2" key="1">
    <citation type="submission" date="2020-07" db="EMBL/GenBank/DDBJ databases">
        <title>Multicomponent nature underlies the extraordinary mechanical properties of spider dragline silk.</title>
        <authorList>
            <person name="Kono N."/>
            <person name="Nakamura H."/>
            <person name="Mori M."/>
            <person name="Yoshida Y."/>
            <person name="Ohtoshi R."/>
            <person name="Malay A.D."/>
            <person name="Moran D.A.P."/>
            <person name="Tomita M."/>
            <person name="Numata K."/>
            <person name="Arakawa K."/>
        </authorList>
    </citation>
    <scope>NUCLEOTIDE SEQUENCE</scope>
</reference>
<name>A0A8X6HFJ8_TRICU</name>
<evidence type="ECO:0000313" key="2">
    <source>
        <dbReference type="EMBL" id="GFR21155.1"/>
    </source>
</evidence>
<dbReference type="AlphaFoldDB" id="A0A8X6HFJ8"/>
<evidence type="ECO:0000256" key="1">
    <source>
        <dbReference type="SAM" id="MobiDB-lite"/>
    </source>
</evidence>
<accession>A0A8X6HFJ8</accession>
<feature type="region of interest" description="Disordered" evidence="1">
    <location>
        <begin position="48"/>
        <end position="74"/>
    </location>
</feature>
<evidence type="ECO:0000313" key="3">
    <source>
        <dbReference type="Proteomes" id="UP000887116"/>
    </source>
</evidence>
<organism evidence="2 3">
    <name type="scientific">Trichonephila clavata</name>
    <name type="common">Joro spider</name>
    <name type="synonym">Nephila clavata</name>
    <dbReference type="NCBI Taxonomy" id="2740835"/>
    <lineage>
        <taxon>Eukaryota</taxon>
        <taxon>Metazoa</taxon>
        <taxon>Ecdysozoa</taxon>
        <taxon>Arthropoda</taxon>
        <taxon>Chelicerata</taxon>
        <taxon>Arachnida</taxon>
        <taxon>Araneae</taxon>
        <taxon>Araneomorphae</taxon>
        <taxon>Entelegynae</taxon>
        <taxon>Araneoidea</taxon>
        <taxon>Nephilidae</taxon>
        <taxon>Trichonephila</taxon>
    </lineage>
</organism>
<dbReference type="OrthoDB" id="10577447at2759"/>
<dbReference type="EMBL" id="BMAO01018117">
    <property type="protein sequence ID" value="GFR21155.1"/>
    <property type="molecule type" value="Genomic_DNA"/>
</dbReference>
<proteinExistence type="predicted"/>